<proteinExistence type="predicted"/>
<dbReference type="AlphaFoldDB" id="T1I9H3"/>
<name>T1I9H3_RHOPR</name>
<reference evidence="1" key="1">
    <citation type="submission" date="2015-05" db="UniProtKB">
        <authorList>
            <consortium name="EnsemblMetazoa"/>
        </authorList>
    </citation>
    <scope>IDENTIFICATION</scope>
</reference>
<dbReference type="OMA" id="FNTRACD"/>
<evidence type="ECO:0008006" key="3">
    <source>
        <dbReference type="Google" id="ProtNLM"/>
    </source>
</evidence>
<dbReference type="EnsemblMetazoa" id="RPRC012945-RA">
    <property type="protein sequence ID" value="RPRC012945-PA"/>
    <property type="gene ID" value="RPRC012945"/>
</dbReference>
<keyword evidence="2" id="KW-1185">Reference proteome</keyword>
<dbReference type="Proteomes" id="UP000015103">
    <property type="component" value="Unassembled WGS sequence"/>
</dbReference>
<dbReference type="InParanoid" id="T1I9H3"/>
<accession>T1I9H3</accession>
<protein>
    <recommendedName>
        <fullName evidence="3">Reverse transcriptase zinc-binding domain-containing protein</fullName>
    </recommendedName>
</protein>
<dbReference type="VEuPathDB" id="VectorBase:RPRC012945"/>
<evidence type="ECO:0000313" key="1">
    <source>
        <dbReference type="EnsemblMetazoa" id="RPRC012945-PA"/>
    </source>
</evidence>
<evidence type="ECO:0000313" key="2">
    <source>
        <dbReference type="Proteomes" id="UP000015103"/>
    </source>
</evidence>
<dbReference type="HOGENOM" id="CLU_1984307_0_0_1"/>
<dbReference type="STRING" id="13249.T1I9H3"/>
<sequence>MDLRIFCVAFRMLTVTYGEAYKAIRNEKNSQAAVGKRWEGLLNHNIPPDLWRDVAVACFRLATGHDYLPKHLHRIGVFDTPICPLCRQDEMDAEHLEECSALADARESAKDLNQYSRAAMLYWVARGLVAAKLETGVG</sequence>
<dbReference type="EMBL" id="ACPB03017544">
    <property type="status" value="NOT_ANNOTATED_CDS"/>
    <property type="molecule type" value="Genomic_DNA"/>
</dbReference>
<organism evidence="1 2">
    <name type="scientific">Rhodnius prolixus</name>
    <name type="common">Triatomid bug</name>
    <dbReference type="NCBI Taxonomy" id="13249"/>
    <lineage>
        <taxon>Eukaryota</taxon>
        <taxon>Metazoa</taxon>
        <taxon>Ecdysozoa</taxon>
        <taxon>Arthropoda</taxon>
        <taxon>Hexapoda</taxon>
        <taxon>Insecta</taxon>
        <taxon>Pterygota</taxon>
        <taxon>Neoptera</taxon>
        <taxon>Paraneoptera</taxon>
        <taxon>Hemiptera</taxon>
        <taxon>Heteroptera</taxon>
        <taxon>Panheteroptera</taxon>
        <taxon>Cimicomorpha</taxon>
        <taxon>Reduviidae</taxon>
        <taxon>Triatominae</taxon>
        <taxon>Rhodnius</taxon>
    </lineage>
</organism>